<evidence type="ECO:0000256" key="4">
    <source>
        <dbReference type="ARBA" id="ARBA00023242"/>
    </source>
</evidence>
<organism evidence="7 8">
    <name type="scientific">Polytolypa hystricis (strain UAMH7299)</name>
    <dbReference type="NCBI Taxonomy" id="1447883"/>
    <lineage>
        <taxon>Eukaryota</taxon>
        <taxon>Fungi</taxon>
        <taxon>Dikarya</taxon>
        <taxon>Ascomycota</taxon>
        <taxon>Pezizomycotina</taxon>
        <taxon>Eurotiomycetes</taxon>
        <taxon>Eurotiomycetidae</taxon>
        <taxon>Onygenales</taxon>
        <taxon>Onygenales incertae sedis</taxon>
        <taxon>Polytolypa</taxon>
    </lineage>
</organism>
<feature type="active site" description="Proton donor/acceptor" evidence="5">
    <location>
        <position position="139"/>
    </location>
</feature>
<comment type="similarity">
    <text evidence="5">Belongs to the 2H phosphoesterase superfamily. USB1 family.</text>
</comment>
<proteinExistence type="inferred from homology"/>
<dbReference type="PANTHER" id="PTHR13522:SF3">
    <property type="entry name" value="U6 SNRNA PHOSPHODIESTERASE 1"/>
    <property type="match status" value="1"/>
</dbReference>
<sequence>MALVKYSDSESDADQLPTKRLATNDAPEVTKKRRIERKPTHSESKSSSLPPLPAEFRDLYATSSRISVQDDPGLHDGRKRVIPHVVGNWPTHIYLEWYPTTAELALLADVVSKSADRLQNGPKIHSLLYSDLGAQLPLHISLSRPIVLVTEERHAFSALMESEIKDWDIRPFDITVEGLDWVSNFERTRWFLVLRPNRPSNDGLNSLLRLCNRSLAAFNQPPLYDNTTNSSTRGCRKGQQTRTQRPAAPAANRDFSGCFHLSIAWSLEEPTPDEKQRVADINLDKLREIKVPFNSIKLKIGNNIHNLPLPTTVISEGGFVGL</sequence>
<dbReference type="HAMAP" id="MF_03040">
    <property type="entry name" value="USB1"/>
    <property type="match status" value="1"/>
</dbReference>
<gene>
    <name evidence="5" type="primary">USB1</name>
    <name evidence="7" type="ORF">AJ80_05223</name>
</gene>
<feature type="compositionally biased region" description="Polar residues" evidence="6">
    <location>
        <begin position="225"/>
        <end position="244"/>
    </location>
</feature>
<feature type="active site" description="Proton donor/acceptor" evidence="5">
    <location>
        <position position="260"/>
    </location>
</feature>
<evidence type="ECO:0000256" key="2">
    <source>
        <dbReference type="ARBA" id="ARBA00022801"/>
    </source>
</evidence>
<feature type="region of interest" description="Disordered" evidence="6">
    <location>
        <begin position="222"/>
        <end position="251"/>
    </location>
</feature>
<dbReference type="Proteomes" id="UP000224634">
    <property type="component" value="Unassembled WGS sequence"/>
</dbReference>
<reference evidence="7 8" key="1">
    <citation type="submission" date="2017-10" db="EMBL/GenBank/DDBJ databases">
        <title>Comparative genomics in systemic dimorphic fungi from Ajellomycetaceae.</title>
        <authorList>
            <person name="Munoz J.F."/>
            <person name="Mcewen J.G."/>
            <person name="Clay O.K."/>
            <person name="Cuomo C.A."/>
        </authorList>
    </citation>
    <scope>NUCLEOTIDE SEQUENCE [LARGE SCALE GENOMIC DNA]</scope>
    <source>
        <strain evidence="7 8">UAMH7299</strain>
    </source>
</reference>
<dbReference type="STRING" id="1447883.A0A2B7Y5S4"/>
<name>A0A2B7Y5S4_POLH7</name>
<evidence type="ECO:0000313" key="8">
    <source>
        <dbReference type="Proteomes" id="UP000224634"/>
    </source>
</evidence>
<evidence type="ECO:0000256" key="3">
    <source>
        <dbReference type="ARBA" id="ARBA00023239"/>
    </source>
</evidence>
<dbReference type="GO" id="GO:1990838">
    <property type="term" value="F:poly(U)-specific exoribonuclease activity, producing 3' uridine cyclic phosphate ends"/>
    <property type="evidence" value="ECO:0007669"/>
    <property type="project" value="UniProtKB-UniRule"/>
</dbReference>
<dbReference type="GO" id="GO:0005634">
    <property type="term" value="C:nucleus"/>
    <property type="evidence" value="ECO:0007669"/>
    <property type="project" value="UniProtKB-SubCell"/>
</dbReference>
<evidence type="ECO:0000256" key="6">
    <source>
        <dbReference type="SAM" id="MobiDB-lite"/>
    </source>
</evidence>
<evidence type="ECO:0000256" key="5">
    <source>
        <dbReference type="HAMAP-Rule" id="MF_03040"/>
    </source>
</evidence>
<accession>A0A2B7Y5S4</accession>
<keyword evidence="4 5" id="KW-0539">Nucleus</keyword>
<dbReference type="Pfam" id="PF09749">
    <property type="entry name" value="HVSL"/>
    <property type="match status" value="1"/>
</dbReference>
<keyword evidence="1 5" id="KW-0540">Nuclease</keyword>
<dbReference type="InterPro" id="IPR027521">
    <property type="entry name" value="Usb1"/>
</dbReference>
<evidence type="ECO:0000313" key="7">
    <source>
        <dbReference type="EMBL" id="PGH16373.1"/>
    </source>
</evidence>
<comment type="subcellular location">
    <subcellularLocation>
        <location evidence="5">Nucleus</location>
    </subcellularLocation>
</comment>
<comment type="caution">
    <text evidence="7">The sequence shown here is derived from an EMBL/GenBank/DDBJ whole genome shotgun (WGS) entry which is preliminary data.</text>
</comment>
<keyword evidence="2 5" id="KW-0378">Hydrolase</keyword>
<keyword evidence="8" id="KW-1185">Reference proteome</keyword>
<dbReference type="EMBL" id="PDNA01000074">
    <property type="protein sequence ID" value="PGH16373.1"/>
    <property type="molecule type" value="Genomic_DNA"/>
</dbReference>
<evidence type="ECO:0000256" key="1">
    <source>
        <dbReference type="ARBA" id="ARBA00022722"/>
    </source>
</evidence>
<keyword evidence="3" id="KW-0456">Lyase</keyword>
<feature type="region of interest" description="Disordered" evidence="6">
    <location>
        <begin position="1"/>
        <end position="52"/>
    </location>
</feature>
<dbReference type="AlphaFoldDB" id="A0A2B7Y5S4"/>
<dbReference type="EC" id="3.1.4.-" evidence="5"/>
<comment type="function">
    <text evidence="5">Phosphodiesterase responsible for the U6 snRNA 3' end processing. Acts as an exoribonuclease (RNase) responsible for trimming the poly(U) tract of the last nucleotides in the pre-U6 snRNA molecule, leading to the formation of mature U6 snRNA.</text>
</comment>
<dbReference type="GO" id="GO:0016829">
    <property type="term" value="F:lyase activity"/>
    <property type="evidence" value="ECO:0007669"/>
    <property type="project" value="UniProtKB-KW"/>
</dbReference>
<dbReference type="OrthoDB" id="49151at2759"/>
<dbReference type="GO" id="GO:0034477">
    <property type="term" value="P:U6 snRNA 3'-end processing"/>
    <property type="evidence" value="ECO:0007669"/>
    <property type="project" value="UniProtKB-UniRule"/>
</dbReference>
<protein>
    <recommendedName>
        <fullName evidence="5">U6 snRNA phosphodiesterase</fullName>
        <ecNumber evidence="5">3.1.4.-</ecNumber>
    </recommendedName>
</protein>
<dbReference type="PANTHER" id="PTHR13522">
    <property type="entry name" value="U6 SNRNA PHOSPHODIESTERASE 1"/>
    <property type="match status" value="1"/>
</dbReference>
<dbReference type="Gene3D" id="3.90.1140.10">
    <property type="entry name" value="Cyclic phosphodiesterase"/>
    <property type="match status" value="1"/>
</dbReference>